<dbReference type="EMBL" id="BTTX01000001">
    <property type="protein sequence ID" value="GMU03948.1"/>
    <property type="molecule type" value="Genomic_DNA"/>
</dbReference>
<gene>
    <name evidence="1" type="ORF">ASNO1_02000</name>
</gene>
<reference evidence="1 2" key="1">
    <citation type="journal article" date="2024" name="Arch. Microbiol.">
        <title>Corallococcus caeni sp. nov., a novel myxobacterium isolated from activated sludge.</title>
        <authorList>
            <person name="Tomita S."/>
            <person name="Nakai R."/>
            <person name="Kuroda K."/>
            <person name="Kurashita H."/>
            <person name="Hatamoto M."/>
            <person name="Yamaguchi T."/>
            <person name="Narihiro T."/>
        </authorList>
    </citation>
    <scope>NUCLEOTIDE SEQUENCE [LARGE SCALE GENOMIC DNA]</scope>
    <source>
        <strain evidence="1 2">NO1</strain>
    </source>
</reference>
<organism evidence="1 2">
    <name type="scientific">Corallococcus caeni</name>
    <dbReference type="NCBI Taxonomy" id="3082388"/>
    <lineage>
        <taxon>Bacteria</taxon>
        <taxon>Pseudomonadati</taxon>
        <taxon>Myxococcota</taxon>
        <taxon>Myxococcia</taxon>
        <taxon>Myxococcales</taxon>
        <taxon>Cystobacterineae</taxon>
        <taxon>Myxococcaceae</taxon>
        <taxon>Corallococcus</taxon>
    </lineage>
</organism>
<evidence type="ECO:0000313" key="1">
    <source>
        <dbReference type="EMBL" id="GMU03948.1"/>
    </source>
</evidence>
<dbReference type="Proteomes" id="UP001342631">
    <property type="component" value="Unassembled WGS sequence"/>
</dbReference>
<dbReference type="Gene3D" id="3.40.1050.10">
    <property type="entry name" value="Carbonic anhydrase"/>
    <property type="match status" value="1"/>
</dbReference>
<evidence type="ECO:0000313" key="2">
    <source>
        <dbReference type="Proteomes" id="UP001342631"/>
    </source>
</evidence>
<proteinExistence type="predicted"/>
<sequence>MLSRQPGAINLGRMSAPAPYVSRVPFESVHPKALAVYCSDGRFTEAVEDLAHHLGHARLDTMTIPGGPALLNRWASDYLESAGFTKAASFLIEGHHIEDVLLLAHAGCGYYHAKHSALGPDIAVEQQLKDLHFGAKELQTAYPHLRIHLFYVRPKGATIEFEPIPREG</sequence>
<dbReference type="InterPro" id="IPR036874">
    <property type="entry name" value="Carbonic_anhydrase_sf"/>
</dbReference>
<accession>A0ABQ6QIX2</accession>
<name>A0ABQ6QIX2_9BACT</name>
<evidence type="ECO:0008006" key="3">
    <source>
        <dbReference type="Google" id="ProtNLM"/>
    </source>
</evidence>
<protein>
    <recommendedName>
        <fullName evidence="3">Carbonic anhydrase</fullName>
    </recommendedName>
</protein>
<dbReference type="SUPFAM" id="SSF53056">
    <property type="entry name" value="beta-carbonic anhydrase, cab"/>
    <property type="match status" value="1"/>
</dbReference>
<comment type="caution">
    <text evidence="1">The sequence shown here is derived from an EMBL/GenBank/DDBJ whole genome shotgun (WGS) entry which is preliminary data.</text>
</comment>
<keyword evidence="2" id="KW-1185">Reference proteome</keyword>